<evidence type="ECO:0000256" key="2">
    <source>
        <dbReference type="SAM" id="MobiDB-lite"/>
    </source>
</evidence>
<gene>
    <name evidence="4" type="ORF">WN55_05248</name>
</gene>
<proteinExistence type="predicted"/>
<evidence type="ECO:0000256" key="1">
    <source>
        <dbReference type="SAM" id="Coils"/>
    </source>
</evidence>
<dbReference type="EMBL" id="KQ435007">
    <property type="protein sequence ID" value="KZC13695.1"/>
    <property type="molecule type" value="Genomic_DNA"/>
</dbReference>
<dbReference type="Proteomes" id="UP000076502">
    <property type="component" value="Unassembled WGS sequence"/>
</dbReference>
<feature type="region of interest" description="Disordered" evidence="2">
    <location>
        <begin position="499"/>
        <end position="521"/>
    </location>
</feature>
<dbReference type="AlphaFoldDB" id="A0A154PP77"/>
<evidence type="ECO:0000313" key="4">
    <source>
        <dbReference type="EMBL" id="KZC13695.1"/>
    </source>
</evidence>
<dbReference type="PANTHER" id="PTHR17469">
    <property type="entry name" value="SPERM SPECIFIC ANTIGEN 2-RELATED"/>
    <property type="match status" value="1"/>
</dbReference>
<dbReference type="GO" id="GO:0005102">
    <property type="term" value="F:signaling receptor binding"/>
    <property type="evidence" value="ECO:0007669"/>
    <property type="project" value="InterPro"/>
</dbReference>
<sequence>MRRRTSPVQQWVDSLPSPIKSNVSVASEPKECQDAQLEEVTTSLMTEPKEIPYSMETKSLTMTVSAPINVPNMSTINTSGLPSSLPHKLVRDPSLQSDSSHCSSVESLLELRKADPEAILLGLGFGGCPSSPQENGSLSRIPKRFLQPSKLKGIAINDFMKHQQETSESFDSVSLGYRGLTGSPYVAPSEIVQKIMQRLREHESHEHDPYVLYNSYEQYSPLQQSGTTLSVLSPDNRQFLERPRSKSPDMRNKRMIIGQKSFAFGHDGDLIEINPADVKVTYENNLTDGLSSIGSSQASRNLENTDINHDQMFQDADIQEVDKMFPRKLLFDDSIELCANVSVPEEIPKEHANTQSKNLGESVDFMEDTLLNTTSLNLYDIRRASDGSCDIKPGENFSMVLGRRHSDSFVPGIQNIHEPVLAQRRRTLKRQTRVSDIDAIDFCNSKTCTSDTVQHRVMDLQENVRLRNEDQSCSTQRSNTLSEEHSDCAQCIGNGLNKENGQQDVSKHRIKKDLSLRRPRTDEEETTTSCCCRRSGSTKYWEKMDKIIQENKNLENMVAKNRREMAEIREMLSSVLSVRLEPGF</sequence>
<feature type="compositionally biased region" description="Basic and acidic residues" evidence="2">
    <location>
        <begin position="238"/>
        <end position="250"/>
    </location>
</feature>
<dbReference type="SMART" id="SM01257">
    <property type="entry name" value="KRAP_IP3R_bind"/>
    <property type="match status" value="1"/>
</dbReference>
<dbReference type="PANTHER" id="PTHR17469:SF15">
    <property type="entry name" value="ITPR-INTERACTING DOMAIN-CONTAINING PROTEIN"/>
    <property type="match status" value="1"/>
</dbReference>
<dbReference type="OrthoDB" id="6088188at2759"/>
<feature type="compositionally biased region" description="Basic and acidic residues" evidence="2">
    <location>
        <begin position="512"/>
        <end position="521"/>
    </location>
</feature>
<keyword evidence="1" id="KW-0175">Coiled coil</keyword>
<reference evidence="4 5" key="1">
    <citation type="submission" date="2015-07" db="EMBL/GenBank/DDBJ databases">
        <title>The genome of Dufourea novaeangliae.</title>
        <authorList>
            <person name="Pan H."/>
            <person name="Kapheim K."/>
        </authorList>
    </citation>
    <scope>NUCLEOTIDE SEQUENCE [LARGE SCALE GENOMIC DNA]</scope>
    <source>
        <strain evidence="4">0120121106</strain>
        <tissue evidence="4">Whole body</tissue>
    </source>
</reference>
<dbReference type="InterPro" id="IPR029325">
    <property type="entry name" value="ITPR-bd"/>
</dbReference>
<evidence type="ECO:0000313" key="5">
    <source>
        <dbReference type="Proteomes" id="UP000076502"/>
    </source>
</evidence>
<organism evidence="4 5">
    <name type="scientific">Dufourea novaeangliae</name>
    <name type="common">Sweat bee</name>
    <dbReference type="NCBI Taxonomy" id="178035"/>
    <lineage>
        <taxon>Eukaryota</taxon>
        <taxon>Metazoa</taxon>
        <taxon>Ecdysozoa</taxon>
        <taxon>Arthropoda</taxon>
        <taxon>Hexapoda</taxon>
        <taxon>Insecta</taxon>
        <taxon>Pterygota</taxon>
        <taxon>Neoptera</taxon>
        <taxon>Endopterygota</taxon>
        <taxon>Hymenoptera</taxon>
        <taxon>Apocrita</taxon>
        <taxon>Aculeata</taxon>
        <taxon>Apoidea</taxon>
        <taxon>Anthophila</taxon>
        <taxon>Halictidae</taxon>
        <taxon>Rophitinae</taxon>
        <taxon>Dufourea</taxon>
    </lineage>
</organism>
<name>A0A154PP77_DUFNO</name>
<protein>
    <recommendedName>
        <fullName evidence="3">ITPR-interacting domain-containing protein</fullName>
    </recommendedName>
</protein>
<accession>A0A154PP77</accession>
<feature type="compositionally biased region" description="Polar residues" evidence="2">
    <location>
        <begin position="227"/>
        <end position="236"/>
    </location>
</feature>
<keyword evidence="5" id="KW-1185">Reference proteome</keyword>
<dbReference type="Pfam" id="PF14722">
    <property type="entry name" value="KRAP_IP3R_bind"/>
    <property type="match status" value="1"/>
</dbReference>
<feature type="coiled-coil region" evidence="1">
    <location>
        <begin position="544"/>
        <end position="571"/>
    </location>
</feature>
<feature type="region of interest" description="Disordered" evidence="2">
    <location>
        <begin position="227"/>
        <end position="250"/>
    </location>
</feature>
<evidence type="ECO:0000259" key="3">
    <source>
        <dbReference type="SMART" id="SM01257"/>
    </source>
</evidence>
<feature type="domain" description="ITPR-interacting" evidence="3">
    <location>
        <begin position="87"/>
        <end position="248"/>
    </location>
</feature>
<dbReference type="InterPro" id="IPR043444">
    <property type="entry name" value="TESPA1-like"/>
</dbReference>